<keyword evidence="2" id="KW-1185">Reference proteome</keyword>
<reference evidence="1" key="1">
    <citation type="journal article" date="2023" name="Science">
        <title>Genome structures resolve the early diversification of teleost fishes.</title>
        <authorList>
            <person name="Parey E."/>
            <person name="Louis A."/>
            <person name="Montfort J."/>
            <person name="Bouchez O."/>
            <person name="Roques C."/>
            <person name="Iampietro C."/>
            <person name="Lluch J."/>
            <person name="Castinel A."/>
            <person name="Donnadieu C."/>
            <person name="Desvignes T."/>
            <person name="Floi Bucao C."/>
            <person name="Jouanno E."/>
            <person name="Wen M."/>
            <person name="Mejri S."/>
            <person name="Dirks R."/>
            <person name="Jansen H."/>
            <person name="Henkel C."/>
            <person name="Chen W.J."/>
            <person name="Zahm M."/>
            <person name="Cabau C."/>
            <person name="Klopp C."/>
            <person name="Thompson A.W."/>
            <person name="Robinson-Rechavi M."/>
            <person name="Braasch I."/>
            <person name="Lecointre G."/>
            <person name="Bobe J."/>
            <person name="Postlethwait J.H."/>
            <person name="Berthelot C."/>
            <person name="Roest Crollius H."/>
            <person name="Guiguen Y."/>
        </authorList>
    </citation>
    <scope>NUCLEOTIDE SEQUENCE</scope>
    <source>
        <strain evidence="1">WJC10195</strain>
    </source>
</reference>
<dbReference type="Proteomes" id="UP001152622">
    <property type="component" value="Chromosome 12"/>
</dbReference>
<comment type="caution">
    <text evidence="1">The sequence shown here is derived from an EMBL/GenBank/DDBJ whole genome shotgun (WGS) entry which is preliminary data.</text>
</comment>
<evidence type="ECO:0000313" key="1">
    <source>
        <dbReference type="EMBL" id="KAJ8346265.1"/>
    </source>
</evidence>
<name>A0A9Q1EWD4_SYNKA</name>
<dbReference type="AlphaFoldDB" id="A0A9Q1EWD4"/>
<evidence type="ECO:0000313" key="2">
    <source>
        <dbReference type="Proteomes" id="UP001152622"/>
    </source>
</evidence>
<protein>
    <submittedName>
        <fullName evidence="1">Uncharacterized protein</fullName>
    </submittedName>
</protein>
<accession>A0A9Q1EWD4</accession>
<dbReference type="EMBL" id="JAINUF010000012">
    <property type="protein sequence ID" value="KAJ8346265.1"/>
    <property type="molecule type" value="Genomic_DNA"/>
</dbReference>
<organism evidence="1 2">
    <name type="scientific">Synaphobranchus kaupii</name>
    <name type="common">Kaup's arrowtooth eel</name>
    <dbReference type="NCBI Taxonomy" id="118154"/>
    <lineage>
        <taxon>Eukaryota</taxon>
        <taxon>Metazoa</taxon>
        <taxon>Chordata</taxon>
        <taxon>Craniata</taxon>
        <taxon>Vertebrata</taxon>
        <taxon>Euteleostomi</taxon>
        <taxon>Actinopterygii</taxon>
        <taxon>Neopterygii</taxon>
        <taxon>Teleostei</taxon>
        <taxon>Anguilliformes</taxon>
        <taxon>Synaphobranchidae</taxon>
        <taxon>Synaphobranchus</taxon>
    </lineage>
</organism>
<gene>
    <name evidence="1" type="ORF">SKAU_G00304580</name>
</gene>
<proteinExistence type="predicted"/>
<sequence length="96" mass="10041">MALLQGKGVLNAFIISADGGEESNFTSEISFHAGGRTAPVPGHTCKGRRFPTAFPGKRSVSPGLKLGGVSELTALWCSGSTFVKGWGCTAPLRFQE</sequence>